<gene>
    <name evidence="1" type="ORF">G7024_16660</name>
</gene>
<name>A0AA40RV15_STUST</name>
<dbReference type="AlphaFoldDB" id="A0AA40RV15"/>
<organism evidence="1 2">
    <name type="scientific">Stutzerimonas stutzeri</name>
    <name type="common">Pseudomonas stutzeri</name>
    <dbReference type="NCBI Taxonomy" id="316"/>
    <lineage>
        <taxon>Bacteria</taxon>
        <taxon>Pseudomonadati</taxon>
        <taxon>Pseudomonadota</taxon>
        <taxon>Gammaproteobacteria</taxon>
        <taxon>Pseudomonadales</taxon>
        <taxon>Pseudomonadaceae</taxon>
        <taxon>Stutzerimonas</taxon>
    </lineage>
</organism>
<protein>
    <submittedName>
        <fullName evidence="1">Uncharacterized protein</fullName>
    </submittedName>
</protein>
<reference evidence="1" key="1">
    <citation type="submission" date="2020-02" db="EMBL/GenBank/DDBJ databases">
        <title>Synteny-based analysis reveals conserved mechanism for high triclosan tolerance in Pseudomonas, as well as instances of horizontal transfer.</title>
        <authorList>
            <person name="Mcfarland A.G."/>
            <person name="Bertucci H.K."/>
            <person name="Litmann E."/>
            <person name="Shen J."/>
            <person name="Huttenhower C."/>
            <person name="Hartmann E.M."/>
        </authorList>
    </citation>
    <scope>NUCLEOTIDE SEQUENCE</scope>
    <source>
        <strain evidence="1">109A1</strain>
    </source>
</reference>
<evidence type="ECO:0000313" key="1">
    <source>
        <dbReference type="EMBL" id="MBA1306024.1"/>
    </source>
</evidence>
<dbReference type="Proteomes" id="UP001138621">
    <property type="component" value="Unassembled WGS sequence"/>
</dbReference>
<evidence type="ECO:0000313" key="2">
    <source>
        <dbReference type="Proteomes" id="UP001138621"/>
    </source>
</evidence>
<proteinExistence type="predicted"/>
<dbReference type="EMBL" id="JAAMRD010000014">
    <property type="protein sequence ID" value="MBA1306024.1"/>
    <property type="molecule type" value="Genomic_DNA"/>
</dbReference>
<sequence>MLELERCCLLLLSAMHCTDTFQHLPDSRRLRRIGKALRDMPLRQPC</sequence>
<comment type="caution">
    <text evidence="1">The sequence shown here is derived from an EMBL/GenBank/DDBJ whole genome shotgun (WGS) entry which is preliminary data.</text>
</comment>
<accession>A0AA40RV15</accession>